<dbReference type="AlphaFoldDB" id="A0A8H4J7C9"/>
<proteinExistence type="predicted"/>
<evidence type="ECO:0000313" key="3">
    <source>
        <dbReference type="Proteomes" id="UP000572817"/>
    </source>
</evidence>
<dbReference type="Proteomes" id="UP000572817">
    <property type="component" value="Unassembled WGS sequence"/>
</dbReference>
<comment type="caution">
    <text evidence="2">The sequence shown here is derived from an EMBL/GenBank/DDBJ whole genome shotgun (WGS) entry which is preliminary data.</text>
</comment>
<evidence type="ECO:0000313" key="2">
    <source>
        <dbReference type="EMBL" id="KAF4313279.1"/>
    </source>
</evidence>
<feature type="region of interest" description="Disordered" evidence="1">
    <location>
        <begin position="74"/>
        <end position="110"/>
    </location>
</feature>
<dbReference type="EMBL" id="WWBZ02000001">
    <property type="protein sequence ID" value="KAF4313279.1"/>
    <property type="molecule type" value="Genomic_DNA"/>
</dbReference>
<gene>
    <name evidence="2" type="ORF">GTA08_BOTSDO00308</name>
</gene>
<name>A0A8H4J7C9_9PEZI</name>
<sequence>MAPAASIQPRHSIRSFPPIAIALYTAITPSNGGQPAKKPSASYTANPTSGYISPYLGTNLANVSSSATPTSIISDISSSNTSESESPWPTPSAATTDDLPSVQDTALRSPTSNAADEQWYVYYAKQLNRFWKRIRREAIDLEILPPDCRKVVKPEMISSTNIADPVTALCHYLVESHQYMHSHYNDLLHPHHPTAESAYPELNLLDRSAAEAEPPVETLIVLRYWFHDPGHGCIMPPVPKYWKELRGVCVVGVPDAVEFREMEEEQVMWEREEERQVRKATKREEEEKSHQSC</sequence>
<feature type="compositionally biased region" description="Low complexity" evidence="1">
    <location>
        <begin position="74"/>
        <end position="98"/>
    </location>
</feature>
<reference evidence="2" key="1">
    <citation type="submission" date="2020-04" db="EMBL/GenBank/DDBJ databases">
        <title>Genome Assembly and Annotation of Botryosphaeria dothidea sdau 11-99, a Latent Pathogen of Apple Fruit Ring Rot in China.</title>
        <authorList>
            <person name="Yu C."/>
            <person name="Diao Y."/>
            <person name="Lu Q."/>
            <person name="Zhao J."/>
            <person name="Cui S."/>
            <person name="Peng C."/>
            <person name="He B."/>
            <person name="Liu H."/>
        </authorList>
    </citation>
    <scope>NUCLEOTIDE SEQUENCE [LARGE SCALE GENOMIC DNA]</scope>
    <source>
        <strain evidence="2">Sdau11-99</strain>
    </source>
</reference>
<feature type="region of interest" description="Disordered" evidence="1">
    <location>
        <begin position="270"/>
        <end position="293"/>
    </location>
</feature>
<keyword evidence="3" id="KW-1185">Reference proteome</keyword>
<protein>
    <submittedName>
        <fullName evidence="2">Uncharacterized protein</fullName>
    </submittedName>
</protein>
<evidence type="ECO:0000256" key="1">
    <source>
        <dbReference type="SAM" id="MobiDB-lite"/>
    </source>
</evidence>
<accession>A0A8H4J7C9</accession>
<dbReference type="OrthoDB" id="3944994at2759"/>
<organism evidence="2 3">
    <name type="scientific">Botryosphaeria dothidea</name>
    <dbReference type="NCBI Taxonomy" id="55169"/>
    <lineage>
        <taxon>Eukaryota</taxon>
        <taxon>Fungi</taxon>
        <taxon>Dikarya</taxon>
        <taxon>Ascomycota</taxon>
        <taxon>Pezizomycotina</taxon>
        <taxon>Dothideomycetes</taxon>
        <taxon>Dothideomycetes incertae sedis</taxon>
        <taxon>Botryosphaeriales</taxon>
        <taxon>Botryosphaeriaceae</taxon>
        <taxon>Botryosphaeria</taxon>
    </lineage>
</organism>